<dbReference type="InterPro" id="IPR053202">
    <property type="entry name" value="EGF_Rcpt_Signaling_Reg"/>
</dbReference>
<dbReference type="GO" id="GO:0016197">
    <property type="term" value="P:endosomal transport"/>
    <property type="evidence" value="ECO:0007669"/>
    <property type="project" value="TreeGrafter"/>
</dbReference>
<dbReference type="GO" id="GO:0031902">
    <property type="term" value="C:late endosome membrane"/>
    <property type="evidence" value="ECO:0007669"/>
    <property type="project" value="TreeGrafter"/>
</dbReference>
<dbReference type="GO" id="GO:0005789">
    <property type="term" value="C:endoplasmic reticulum membrane"/>
    <property type="evidence" value="ECO:0007669"/>
    <property type="project" value="TreeGrafter"/>
</dbReference>
<dbReference type="Pfam" id="PF05050">
    <property type="entry name" value="Methyltransf_21"/>
    <property type="match status" value="1"/>
</dbReference>
<protein>
    <recommendedName>
        <fullName evidence="1">Methyltransferase FkbM domain-containing protein</fullName>
    </recommendedName>
</protein>
<name>A0A6C0BU15_9ZZZZ</name>
<sequence>MIYSAFDCKNVPLQTKLKEIFNNKRGGFYIELGANDGLFQSNTAFFEKKMEWTGILIEPSLYGYNKCKVNRPNSICLNYACVSNDYKGEYIEGDFQDNHPMGSINGDRRRQRTNLVKVKTITLEKILNEHCHKTIDFLSLDTEGYELEILKGINLDKYRPKYMLIEIYKKDYNDIVNFLNLHNYKLHSNITNYNKKDKPYWDGTHNDYLFVDNTNV</sequence>
<dbReference type="NCBIfam" id="TIGR01444">
    <property type="entry name" value="fkbM_fam"/>
    <property type="match status" value="1"/>
</dbReference>
<dbReference type="InterPro" id="IPR029063">
    <property type="entry name" value="SAM-dependent_MTases_sf"/>
</dbReference>
<proteinExistence type="predicted"/>
<organism evidence="2">
    <name type="scientific">viral metagenome</name>
    <dbReference type="NCBI Taxonomy" id="1070528"/>
    <lineage>
        <taxon>unclassified sequences</taxon>
        <taxon>metagenomes</taxon>
        <taxon>organismal metagenomes</taxon>
    </lineage>
</organism>
<dbReference type="Gene3D" id="3.40.50.150">
    <property type="entry name" value="Vaccinia Virus protein VP39"/>
    <property type="match status" value="1"/>
</dbReference>
<dbReference type="PANTHER" id="PTHR34009">
    <property type="entry name" value="PROTEIN STAR"/>
    <property type="match status" value="1"/>
</dbReference>
<accession>A0A6C0BU15</accession>
<dbReference type="GO" id="GO:0005794">
    <property type="term" value="C:Golgi apparatus"/>
    <property type="evidence" value="ECO:0007669"/>
    <property type="project" value="TreeGrafter"/>
</dbReference>
<dbReference type="GO" id="GO:0006888">
    <property type="term" value="P:endoplasmic reticulum to Golgi vesicle-mediated transport"/>
    <property type="evidence" value="ECO:0007669"/>
    <property type="project" value="TreeGrafter"/>
</dbReference>
<dbReference type="EMBL" id="MN739238">
    <property type="protein sequence ID" value="QHS95064.1"/>
    <property type="molecule type" value="Genomic_DNA"/>
</dbReference>
<dbReference type="GO" id="GO:0005886">
    <property type="term" value="C:plasma membrane"/>
    <property type="evidence" value="ECO:0007669"/>
    <property type="project" value="TreeGrafter"/>
</dbReference>
<dbReference type="AlphaFoldDB" id="A0A6C0BU15"/>
<evidence type="ECO:0000313" key="2">
    <source>
        <dbReference type="EMBL" id="QHS95064.1"/>
    </source>
</evidence>
<feature type="domain" description="Methyltransferase FkbM" evidence="1">
    <location>
        <begin position="32"/>
        <end position="186"/>
    </location>
</feature>
<evidence type="ECO:0000259" key="1">
    <source>
        <dbReference type="Pfam" id="PF05050"/>
    </source>
</evidence>
<reference evidence="2" key="1">
    <citation type="journal article" date="2020" name="Nature">
        <title>Giant virus diversity and host interactions through global metagenomics.</title>
        <authorList>
            <person name="Schulz F."/>
            <person name="Roux S."/>
            <person name="Paez-Espino D."/>
            <person name="Jungbluth S."/>
            <person name="Walsh D.A."/>
            <person name="Denef V.J."/>
            <person name="McMahon K.D."/>
            <person name="Konstantinidis K.T."/>
            <person name="Eloe-Fadrosh E.A."/>
            <person name="Kyrpides N.C."/>
            <person name="Woyke T."/>
        </authorList>
    </citation>
    <scope>NUCLEOTIDE SEQUENCE</scope>
    <source>
        <strain evidence="2">GVMAG-M-3300018428-16</strain>
    </source>
</reference>
<dbReference type="PANTHER" id="PTHR34009:SF2">
    <property type="entry name" value="PROTEIN STAR"/>
    <property type="match status" value="1"/>
</dbReference>
<dbReference type="InterPro" id="IPR006342">
    <property type="entry name" value="FkbM_mtfrase"/>
</dbReference>
<dbReference type="SUPFAM" id="SSF53335">
    <property type="entry name" value="S-adenosyl-L-methionine-dependent methyltransferases"/>
    <property type="match status" value="1"/>
</dbReference>